<protein>
    <recommendedName>
        <fullName evidence="3">RNase H type-1 domain-containing protein</fullName>
    </recommendedName>
</protein>
<sequence length="131" mass="15561">MLRALIWNLWLYWNERVFDPQLIRRETVLQRECTTLVLGSDVAASSSEPVPRGMIEWRKPPTGRCKLNMDSLNAIKAQHDRVEQVHTSLVPYIVEEMSWYREIKFEHVYRESNQLANLLTKTYSHEDFVCH</sequence>
<evidence type="ECO:0008006" key="3">
    <source>
        <dbReference type="Google" id="ProtNLM"/>
    </source>
</evidence>
<dbReference type="Proteomes" id="UP001472677">
    <property type="component" value="Unassembled WGS sequence"/>
</dbReference>
<accession>A0ABR2FJD9</accession>
<proteinExistence type="predicted"/>
<organism evidence="1 2">
    <name type="scientific">Hibiscus sabdariffa</name>
    <name type="common">roselle</name>
    <dbReference type="NCBI Taxonomy" id="183260"/>
    <lineage>
        <taxon>Eukaryota</taxon>
        <taxon>Viridiplantae</taxon>
        <taxon>Streptophyta</taxon>
        <taxon>Embryophyta</taxon>
        <taxon>Tracheophyta</taxon>
        <taxon>Spermatophyta</taxon>
        <taxon>Magnoliopsida</taxon>
        <taxon>eudicotyledons</taxon>
        <taxon>Gunneridae</taxon>
        <taxon>Pentapetalae</taxon>
        <taxon>rosids</taxon>
        <taxon>malvids</taxon>
        <taxon>Malvales</taxon>
        <taxon>Malvaceae</taxon>
        <taxon>Malvoideae</taxon>
        <taxon>Hibiscus</taxon>
    </lineage>
</organism>
<gene>
    <name evidence="1" type="ORF">V6N12_071301</name>
</gene>
<evidence type="ECO:0000313" key="2">
    <source>
        <dbReference type="Proteomes" id="UP001472677"/>
    </source>
</evidence>
<name>A0ABR2FJD9_9ROSI</name>
<comment type="caution">
    <text evidence="1">The sequence shown here is derived from an EMBL/GenBank/DDBJ whole genome shotgun (WGS) entry which is preliminary data.</text>
</comment>
<evidence type="ECO:0000313" key="1">
    <source>
        <dbReference type="EMBL" id="KAK8581057.1"/>
    </source>
</evidence>
<keyword evidence="2" id="KW-1185">Reference proteome</keyword>
<reference evidence="1 2" key="1">
    <citation type="journal article" date="2024" name="G3 (Bethesda)">
        <title>Genome assembly of Hibiscus sabdariffa L. provides insights into metabolisms of medicinal natural products.</title>
        <authorList>
            <person name="Kim T."/>
        </authorList>
    </citation>
    <scope>NUCLEOTIDE SEQUENCE [LARGE SCALE GENOMIC DNA]</scope>
    <source>
        <strain evidence="1">TK-2024</strain>
        <tissue evidence="1">Old leaves</tissue>
    </source>
</reference>
<dbReference type="EMBL" id="JBBPBM010000006">
    <property type="protein sequence ID" value="KAK8581057.1"/>
    <property type="molecule type" value="Genomic_DNA"/>
</dbReference>